<dbReference type="RefSeq" id="XP_066705009.1">
    <property type="nucleotide sequence ID" value="XM_066839945.1"/>
</dbReference>
<name>A0ABR1QSI2_9PEZI</name>
<accession>A0ABR1QSI2</accession>
<reference evidence="1 2" key="1">
    <citation type="submission" date="2023-01" db="EMBL/GenBank/DDBJ databases">
        <title>Analysis of 21 Apiospora genomes using comparative genomics revels a genus with tremendous synthesis potential of carbohydrate active enzymes and secondary metabolites.</title>
        <authorList>
            <person name="Sorensen T."/>
        </authorList>
    </citation>
    <scope>NUCLEOTIDE SEQUENCE [LARGE SCALE GENOMIC DNA]</scope>
    <source>
        <strain evidence="1 2">CBS 24483</strain>
    </source>
</reference>
<organism evidence="1 2">
    <name type="scientific">Apiospora aurea</name>
    <dbReference type="NCBI Taxonomy" id="335848"/>
    <lineage>
        <taxon>Eukaryota</taxon>
        <taxon>Fungi</taxon>
        <taxon>Dikarya</taxon>
        <taxon>Ascomycota</taxon>
        <taxon>Pezizomycotina</taxon>
        <taxon>Sordariomycetes</taxon>
        <taxon>Xylariomycetidae</taxon>
        <taxon>Amphisphaeriales</taxon>
        <taxon>Apiosporaceae</taxon>
        <taxon>Apiospora</taxon>
    </lineage>
</organism>
<comment type="caution">
    <text evidence="1">The sequence shown here is derived from an EMBL/GenBank/DDBJ whole genome shotgun (WGS) entry which is preliminary data.</text>
</comment>
<dbReference type="Proteomes" id="UP001391051">
    <property type="component" value="Unassembled WGS sequence"/>
</dbReference>
<evidence type="ECO:0000313" key="2">
    <source>
        <dbReference type="Proteomes" id="UP001391051"/>
    </source>
</evidence>
<proteinExistence type="predicted"/>
<evidence type="ECO:0000313" key="1">
    <source>
        <dbReference type="EMBL" id="KAK7962898.1"/>
    </source>
</evidence>
<dbReference type="EMBL" id="JAQQWE010000002">
    <property type="protein sequence ID" value="KAK7962898.1"/>
    <property type="molecule type" value="Genomic_DNA"/>
</dbReference>
<sequence>MCCDFSADGFTSQRSHTIQLRGDLALNADPITRHWRSDIECVDGFSLQDILWARRQDQDPALTDYLATSEQNQARRYHIGVAYLEPKGHAAVILQTGSPRETTVFETVYRYYESDVLPVTGVRLLHVRFLPNRRDAFALVLSQPLRKSLRFIRHHDLYRVRTTERTIRHIALRACPSSHQYITSDCATYVSNFLGELLGHLVKQCAKPNAEAHVDYLAHHNHVSEGKLGALEAAVRRQARRHHPSGAEAAIGYPIPNGTIGAVGAVAPVAALMSGMGESWRRAC</sequence>
<keyword evidence="2" id="KW-1185">Reference proteome</keyword>
<protein>
    <recommendedName>
        <fullName evidence="3">DUF4105 domain-containing protein</fullName>
    </recommendedName>
</protein>
<dbReference type="GeneID" id="92073007"/>
<evidence type="ECO:0008006" key="3">
    <source>
        <dbReference type="Google" id="ProtNLM"/>
    </source>
</evidence>
<gene>
    <name evidence="1" type="ORF">PG986_003723</name>
</gene>